<name>A0A383REB9_PAEAL</name>
<organism evidence="3 4">
    <name type="scientific">Paenibacillus alvei</name>
    <name type="common">Bacillus alvei</name>
    <dbReference type="NCBI Taxonomy" id="44250"/>
    <lineage>
        <taxon>Bacteria</taxon>
        <taxon>Bacillati</taxon>
        <taxon>Bacillota</taxon>
        <taxon>Bacilli</taxon>
        <taxon>Bacillales</taxon>
        <taxon>Paenibacillaceae</taxon>
        <taxon>Paenibacillus</taxon>
    </lineage>
</organism>
<dbReference type="AlphaFoldDB" id="A0A383REB9"/>
<evidence type="ECO:0000313" key="3">
    <source>
        <dbReference type="EMBL" id="SYX85437.1"/>
    </source>
</evidence>
<feature type="coiled-coil region" evidence="1">
    <location>
        <begin position="62"/>
        <end position="131"/>
    </location>
</feature>
<keyword evidence="2" id="KW-0812">Transmembrane</keyword>
<dbReference type="EMBL" id="LS992241">
    <property type="protein sequence ID" value="SYX85437.1"/>
    <property type="molecule type" value="Genomic_DNA"/>
</dbReference>
<keyword evidence="2" id="KW-1133">Transmembrane helix</keyword>
<dbReference type="Proteomes" id="UP000304148">
    <property type="component" value="Chromosome"/>
</dbReference>
<reference evidence="4" key="1">
    <citation type="submission" date="2018-08" db="EMBL/GenBank/DDBJ databases">
        <authorList>
            <person name="Chevrot R."/>
        </authorList>
    </citation>
    <scope>NUCLEOTIDE SEQUENCE [LARGE SCALE GENOMIC DNA]</scope>
</reference>
<evidence type="ECO:0000313" key="4">
    <source>
        <dbReference type="Proteomes" id="UP000304148"/>
    </source>
</evidence>
<gene>
    <name evidence="3" type="ORF">PBLR_13859</name>
</gene>
<evidence type="ECO:0000256" key="2">
    <source>
        <dbReference type="SAM" id="Phobius"/>
    </source>
</evidence>
<accession>A0A383REB9</accession>
<sequence length="136" mass="15822">MQPTTQTERDTARRSRTKTSGASAKWFLLFWVIMIGIGVTATYFYSTHMKKSMLQEIQVQTEAQLQQVKLDYEKQLGELNKKMDAMQSKVQSFNELLTFTKDNTSNKTDNSNKLYTQLNEVKKQLAELQKKMDLLK</sequence>
<evidence type="ECO:0000256" key="1">
    <source>
        <dbReference type="SAM" id="Coils"/>
    </source>
</evidence>
<keyword evidence="2" id="KW-0472">Membrane</keyword>
<feature type="transmembrane region" description="Helical" evidence="2">
    <location>
        <begin position="26"/>
        <end position="45"/>
    </location>
</feature>
<dbReference type="RefSeq" id="WP_138187174.1">
    <property type="nucleotide sequence ID" value="NZ_LS992241.1"/>
</dbReference>
<protein>
    <submittedName>
        <fullName evidence="3">Uncharacterized protein</fullName>
    </submittedName>
</protein>
<proteinExistence type="predicted"/>
<keyword evidence="1" id="KW-0175">Coiled coil</keyword>